<feature type="region of interest" description="Disordered" evidence="8">
    <location>
        <begin position="206"/>
        <end position="278"/>
    </location>
</feature>
<dbReference type="InterPro" id="IPR005880">
    <property type="entry name" value="Ribosomal_uL2_bac/org-type"/>
</dbReference>
<keyword evidence="12" id="KW-1185">Reference proteome</keyword>
<dbReference type="GO" id="GO:0002181">
    <property type="term" value="P:cytoplasmic translation"/>
    <property type="evidence" value="ECO:0007669"/>
    <property type="project" value="TreeGrafter"/>
</dbReference>
<dbReference type="PIRSF" id="PIRSF002158">
    <property type="entry name" value="Ribosomal_L2"/>
    <property type="match status" value="1"/>
</dbReference>
<dbReference type="Gene3D" id="2.30.30.30">
    <property type="match status" value="1"/>
</dbReference>
<evidence type="ECO:0000259" key="10">
    <source>
        <dbReference type="SMART" id="SM01383"/>
    </source>
</evidence>
<dbReference type="Gene3D" id="4.10.950.10">
    <property type="entry name" value="Ribosomal protein L2, domain 3"/>
    <property type="match status" value="1"/>
</dbReference>
<dbReference type="InterPro" id="IPR002171">
    <property type="entry name" value="Ribosomal_uL2"/>
</dbReference>
<dbReference type="EMBL" id="FNGO01000010">
    <property type="protein sequence ID" value="SDL83173.1"/>
    <property type="molecule type" value="Genomic_DNA"/>
</dbReference>
<dbReference type="Gene3D" id="2.40.50.140">
    <property type="entry name" value="Nucleic acid-binding proteins"/>
    <property type="match status" value="1"/>
</dbReference>
<name>A0A1G9N9U7_9FIRM</name>
<comment type="similarity">
    <text evidence="1 7">Belongs to the universal ribosomal protein uL2 family.</text>
</comment>
<dbReference type="GO" id="GO:0019843">
    <property type="term" value="F:rRNA binding"/>
    <property type="evidence" value="ECO:0007669"/>
    <property type="project" value="UniProtKB-UniRule"/>
</dbReference>
<dbReference type="InterPro" id="IPR022669">
    <property type="entry name" value="Ribosomal_uL2_C"/>
</dbReference>
<feature type="domain" description="Large ribosomal subunit protein uL2 RNA-binding" evidence="10">
    <location>
        <begin position="42"/>
        <end position="118"/>
    </location>
</feature>
<dbReference type="Proteomes" id="UP000199476">
    <property type="component" value="Unassembled WGS sequence"/>
</dbReference>
<dbReference type="STRING" id="321763.SAMN04488692_1106"/>
<dbReference type="PANTHER" id="PTHR13691:SF5">
    <property type="entry name" value="LARGE RIBOSOMAL SUBUNIT PROTEIN UL2M"/>
    <property type="match status" value="1"/>
</dbReference>
<evidence type="ECO:0000256" key="7">
    <source>
        <dbReference type="HAMAP-Rule" id="MF_01320"/>
    </source>
</evidence>
<dbReference type="FunFam" id="4.10.950.10:FF:000001">
    <property type="entry name" value="50S ribosomal protein L2"/>
    <property type="match status" value="1"/>
</dbReference>
<evidence type="ECO:0000313" key="12">
    <source>
        <dbReference type="Proteomes" id="UP000199476"/>
    </source>
</evidence>
<evidence type="ECO:0000256" key="3">
    <source>
        <dbReference type="ARBA" id="ARBA00022884"/>
    </source>
</evidence>
<evidence type="ECO:0000256" key="4">
    <source>
        <dbReference type="ARBA" id="ARBA00022980"/>
    </source>
</evidence>
<keyword evidence="4 7" id="KW-0689">Ribosomal protein</keyword>
<dbReference type="FunFam" id="2.40.50.140:FF:000003">
    <property type="entry name" value="50S ribosomal protein L2"/>
    <property type="match status" value="1"/>
</dbReference>
<gene>
    <name evidence="7" type="primary">rplB</name>
    <name evidence="11" type="ORF">SAMN04488692_1106</name>
</gene>
<keyword evidence="5 7" id="KW-0687">Ribonucleoprotein</keyword>
<keyword evidence="3 7" id="KW-0694">RNA-binding</keyword>
<comment type="subunit">
    <text evidence="7">Part of the 50S ribosomal subunit. Forms a bridge to the 30S subunit in the 70S ribosome.</text>
</comment>
<dbReference type="Pfam" id="PF03947">
    <property type="entry name" value="Ribosomal_L2_C"/>
    <property type="match status" value="1"/>
</dbReference>
<evidence type="ECO:0000256" key="1">
    <source>
        <dbReference type="ARBA" id="ARBA00005636"/>
    </source>
</evidence>
<dbReference type="OrthoDB" id="9778722at2"/>
<dbReference type="SUPFAM" id="SSF50249">
    <property type="entry name" value="Nucleic acid-binding proteins"/>
    <property type="match status" value="1"/>
</dbReference>
<dbReference type="RefSeq" id="WP_089759908.1">
    <property type="nucleotide sequence ID" value="NZ_FNGO01000010.1"/>
</dbReference>
<evidence type="ECO:0000259" key="9">
    <source>
        <dbReference type="SMART" id="SM01382"/>
    </source>
</evidence>
<accession>A0A1G9N9U7</accession>
<reference evidence="11 12" key="1">
    <citation type="submission" date="2016-10" db="EMBL/GenBank/DDBJ databases">
        <authorList>
            <person name="de Groot N.N."/>
        </authorList>
    </citation>
    <scope>NUCLEOTIDE SEQUENCE [LARGE SCALE GENOMIC DNA]</scope>
    <source>
        <strain evidence="11 12">SLAS-1</strain>
    </source>
</reference>
<dbReference type="Pfam" id="PF00181">
    <property type="entry name" value="Ribosomal_L2_N"/>
    <property type="match status" value="1"/>
</dbReference>
<dbReference type="InterPro" id="IPR008991">
    <property type="entry name" value="Translation_prot_SH3-like_sf"/>
</dbReference>
<feature type="domain" description="Large ribosomal subunit protein uL2 C-terminal" evidence="9">
    <location>
        <begin position="124"/>
        <end position="252"/>
    </location>
</feature>
<evidence type="ECO:0000256" key="8">
    <source>
        <dbReference type="SAM" id="MobiDB-lite"/>
    </source>
</evidence>
<keyword evidence="2 7" id="KW-0699">rRNA-binding</keyword>
<dbReference type="PANTHER" id="PTHR13691">
    <property type="entry name" value="RIBOSOMAL PROTEIN L2"/>
    <property type="match status" value="1"/>
</dbReference>
<dbReference type="SMART" id="SM01382">
    <property type="entry name" value="Ribosomal_L2_C"/>
    <property type="match status" value="1"/>
</dbReference>
<dbReference type="HAMAP" id="MF_01320_B">
    <property type="entry name" value="Ribosomal_uL2_B"/>
    <property type="match status" value="1"/>
</dbReference>
<dbReference type="NCBIfam" id="TIGR01171">
    <property type="entry name" value="rplB_bact"/>
    <property type="match status" value="1"/>
</dbReference>
<evidence type="ECO:0000256" key="6">
    <source>
        <dbReference type="ARBA" id="ARBA00035242"/>
    </source>
</evidence>
<dbReference type="SUPFAM" id="SSF50104">
    <property type="entry name" value="Translation proteins SH3-like domain"/>
    <property type="match status" value="1"/>
</dbReference>
<feature type="compositionally biased region" description="Basic residues" evidence="8">
    <location>
        <begin position="253"/>
        <end position="262"/>
    </location>
</feature>
<feature type="compositionally biased region" description="Basic and acidic residues" evidence="8">
    <location>
        <begin position="263"/>
        <end position="278"/>
    </location>
</feature>
<evidence type="ECO:0000256" key="5">
    <source>
        <dbReference type="ARBA" id="ARBA00023274"/>
    </source>
</evidence>
<proteinExistence type="inferred from homology"/>
<dbReference type="GO" id="GO:0016740">
    <property type="term" value="F:transferase activity"/>
    <property type="evidence" value="ECO:0007669"/>
    <property type="project" value="InterPro"/>
</dbReference>
<feature type="region of interest" description="Disordered" evidence="8">
    <location>
        <begin position="25"/>
        <end position="58"/>
    </location>
</feature>
<protein>
    <recommendedName>
        <fullName evidence="6 7">Large ribosomal subunit protein uL2</fullName>
    </recommendedName>
</protein>
<dbReference type="InterPro" id="IPR014722">
    <property type="entry name" value="Rib_uL2_dom2"/>
</dbReference>
<dbReference type="GO" id="GO:0015934">
    <property type="term" value="C:large ribosomal subunit"/>
    <property type="evidence" value="ECO:0007669"/>
    <property type="project" value="InterPro"/>
</dbReference>
<comment type="function">
    <text evidence="7">One of the primary rRNA binding proteins. Required for association of the 30S and 50S subunits to form the 70S ribosome, for tRNA binding and peptide bond formation. It has been suggested to have peptidyltransferase activity; this is somewhat controversial. Makes several contacts with the 16S rRNA in the 70S ribosome.</text>
</comment>
<dbReference type="GO" id="GO:0003735">
    <property type="term" value="F:structural constituent of ribosome"/>
    <property type="evidence" value="ECO:0007669"/>
    <property type="project" value="InterPro"/>
</dbReference>
<dbReference type="InterPro" id="IPR012340">
    <property type="entry name" value="NA-bd_OB-fold"/>
</dbReference>
<evidence type="ECO:0000256" key="2">
    <source>
        <dbReference type="ARBA" id="ARBA00022730"/>
    </source>
</evidence>
<dbReference type="AlphaFoldDB" id="A0A1G9N9U7"/>
<dbReference type="FunFam" id="2.30.30.30:FF:000001">
    <property type="entry name" value="50S ribosomal protein L2"/>
    <property type="match status" value="1"/>
</dbReference>
<dbReference type="InterPro" id="IPR022666">
    <property type="entry name" value="Ribosomal_uL2_RNA-bd_dom"/>
</dbReference>
<dbReference type="InterPro" id="IPR014726">
    <property type="entry name" value="Ribosomal_uL2_dom3"/>
</dbReference>
<organism evidence="11 12">
    <name type="scientific">Halarsenatibacter silvermanii</name>
    <dbReference type="NCBI Taxonomy" id="321763"/>
    <lineage>
        <taxon>Bacteria</taxon>
        <taxon>Bacillati</taxon>
        <taxon>Bacillota</taxon>
        <taxon>Clostridia</taxon>
        <taxon>Halanaerobiales</taxon>
        <taxon>Halarsenatibacteraceae</taxon>
        <taxon>Halarsenatibacter</taxon>
    </lineage>
</organism>
<evidence type="ECO:0000313" key="11">
    <source>
        <dbReference type="EMBL" id="SDL83173.1"/>
    </source>
</evidence>
<sequence>MGIKTFKPTTPSRRYMTVPDFEEITETEPEASLTKPIKKTGGRNSNGRITSRRRGGGHKRKYRVIDFKRDKENVPATVASIEYDPNRSARIALLHYHDGEKRYILAPDGVEVGDELEAGDNVDIKPGNAVPLKNVPVGTIVHNVELQPGKGGQLARAAGAIAQVLAREEKHVHVKLPSGEVRLVNKNCRATVGQVGNIEHENVVSGKAGRTRWQGKRPEVRGMVMNPVDHPHGGGEGKSPPGRHPVTPWGKKTMGKQTRKRKKSDESIVKSRHDKKDK</sequence>
<dbReference type="SMART" id="SM01383">
    <property type="entry name" value="Ribosomal_L2"/>
    <property type="match status" value="1"/>
</dbReference>